<sequence>RMHISDNGIISALLLSVVITIVQSNDHKYCDHYVLCAHQLEMKQRECIDLEERRNAQSQINLAVGSCEKNIHEARSAIHGLELRRTERNKDCVRKNIIKAESVMDPTLEGTCNKLAEKFLFASRVMKEERMRTSPRKKKDIKRKKIQECRWNVKIWHKQCRRLAKCCSLFPDCSLQTNDVQTQISKQRWRLENAKAICSQKST</sequence>
<evidence type="ECO:0000313" key="3">
    <source>
        <dbReference type="WBParaSite" id="PgR027_g009_t01"/>
    </source>
</evidence>
<protein>
    <submittedName>
        <fullName evidence="3">Uncharacterized protein</fullName>
    </submittedName>
</protein>
<evidence type="ECO:0000256" key="1">
    <source>
        <dbReference type="SAM" id="SignalP"/>
    </source>
</evidence>
<keyword evidence="1" id="KW-0732">Signal</keyword>
<reference evidence="3" key="1">
    <citation type="submission" date="2022-11" db="UniProtKB">
        <authorList>
            <consortium name="WormBaseParasite"/>
        </authorList>
    </citation>
    <scope>IDENTIFICATION</scope>
</reference>
<evidence type="ECO:0000313" key="2">
    <source>
        <dbReference type="Proteomes" id="UP000887569"/>
    </source>
</evidence>
<dbReference type="AlphaFoldDB" id="A0A915B7I0"/>
<accession>A0A915B7I0</accession>
<keyword evidence="2" id="KW-1185">Reference proteome</keyword>
<feature type="chain" id="PRO_5037548400" evidence="1">
    <location>
        <begin position="25"/>
        <end position="203"/>
    </location>
</feature>
<proteinExistence type="predicted"/>
<feature type="signal peptide" evidence="1">
    <location>
        <begin position="1"/>
        <end position="24"/>
    </location>
</feature>
<dbReference type="Proteomes" id="UP000887569">
    <property type="component" value="Unplaced"/>
</dbReference>
<name>A0A915B7I0_PARUN</name>
<dbReference type="WBParaSite" id="PgR027_g009_t01">
    <property type="protein sequence ID" value="PgR027_g009_t01"/>
    <property type="gene ID" value="PgR027_g009"/>
</dbReference>
<organism evidence="2 3">
    <name type="scientific">Parascaris univalens</name>
    <name type="common">Nematode worm</name>
    <dbReference type="NCBI Taxonomy" id="6257"/>
    <lineage>
        <taxon>Eukaryota</taxon>
        <taxon>Metazoa</taxon>
        <taxon>Ecdysozoa</taxon>
        <taxon>Nematoda</taxon>
        <taxon>Chromadorea</taxon>
        <taxon>Rhabditida</taxon>
        <taxon>Spirurina</taxon>
        <taxon>Ascaridomorpha</taxon>
        <taxon>Ascaridoidea</taxon>
        <taxon>Ascarididae</taxon>
        <taxon>Parascaris</taxon>
    </lineage>
</organism>